<keyword evidence="2" id="KW-0805">Transcription regulation</keyword>
<dbReference type="PROSITE" id="PS50811">
    <property type="entry name" value="WRKY"/>
    <property type="match status" value="1"/>
</dbReference>
<evidence type="ECO:0000259" key="7">
    <source>
        <dbReference type="PROSITE" id="PS50811"/>
    </source>
</evidence>
<name>A0A2P5BII7_TREOI</name>
<dbReference type="InterPro" id="IPR003657">
    <property type="entry name" value="WRKY_dom"/>
</dbReference>
<dbReference type="Proteomes" id="UP000237000">
    <property type="component" value="Unassembled WGS sequence"/>
</dbReference>
<dbReference type="PANTHER" id="PTHR31282">
    <property type="entry name" value="WRKY TRANSCRIPTION FACTOR 21-RELATED"/>
    <property type="match status" value="1"/>
</dbReference>
<dbReference type="InParanoid" id="A0A2P5BII7"/>
<evidence type="ECO:0000256" key="4">
    <source>
        <dbReference type="ARBA" id="ARBA00023163"/>
    </source>
</evidence>
<keyword evidence="9" id="KW-1185">Reference proteome</keyword>
<dbReference type="Pfam" id="PF03106">
    <property type="entry name" value="WRKY"/>
    <property type="match status" value="1"/>
</dbReference>
<reference evidence="9" key="1">
    <citation type="submission" date="2016-06" db="EMBL/GenBank/DDBJ databases">
        <title>Parallel loss of symbiosis genes in relatives of nitrogen-fixing non-legume Parasponia.</title>
        <authorList>
            <person name="Van Velzen R."/>
            <person name="Holmer R."/>
            <person name="Bu F."/>
            <person name="Rutten L."/>
            <person name="Van Zeijl A."/>
            <person name="Liu W."/>
            <person name="Santuari L."/>
            <person name="Cao Q."/>
            <person name="Sharma T."/>
            <person name="Shen D."/>
            <person name="Roswanjaya Y."/>
            <person name="Wardhani T."/>
            <person name="Kalhor M.S."/>
            <person name="Jansen J."/>
            <person name="Van den Hoogen J."/>
            <person name="Gungor B."/>
            <person name="Hartog M."/>
            <person name="Hontelez J."/>
            <person name="Verver J."/>
            <person name="Yang W.-C."/>
            <person name="Schijlen E."/>
            <person name="Repin R."/>
            <person name="Schilthuizen M."/>
            <person name="Schranz E."/>
            <person name="Heidstra R."/>
            <person name="Miyata K."/>
            <person name="Fedorova E."/>
            <person name="Kohlen W."/>
            <person name="Bisseling T."/>
            <person name="Smit S."/>
            <person name="Geurts R."/>
        </authorList>
    </citation>
    <scope>NUCLEOTIDE SEQUENCE [LARGE SCALE GENOMIC DNA]</scope>
    <source>
        <strain evidence="9">cv. RG33-2</strain>
    </source>
</reference>
<comment type="caution">
    <text evidence="8">The sequence shown here is derived from an EMBL/GenBank/DDBJ whole genome shotgun (WGS) entry which is preliminary data.</text>
</comment>
<feature type="compositionally biased region" description="Basic and acidic residues" evidence="6">
    <location>
        <begin position="96"/>
        <end position="122"/>
    </location>
</feature>
<evidence type="ECO:0000256" key="2">
    <source>
        <dbReference type="ARBA" id="ARBA00023015"/>
    </source>
</evidence>
<evidence type="ECO:0000256" key="6">
    <source>
        <dbReference type="SAM" id="MobiDB-lite"/>
    </source>
</evidence>
<dbReference type="GO" id="GO:0003700">
    <property type="term" value="F:DNA-binding transcription factor activity"/>
    <property type="evidence" value="ECO:0007669"/>
    <property type="project" value="InterPro"/>
</dbReference>
<dbReference type="STRING" id="63057.A0A2P5BII7"/>
<dbReference type="SUPFAM" id="SSF118290">
    <property type="entry name" value="WRKY DNA-binding domain"/>
    <property type="match status" value="1"/>
</dbReference>
<evidence type="ECO:0000313" key="8">
    <source>
        <dbReference type="EMBL" id="PON48597.1"/>
    </source>
</evidence>
<evidence type="ECO:0000313" key="9">
    <source>
        <dbReference type="Proteomes" id="UP000237000"/>
    </source>
</evidence>
<dbReference type="OrthoDB" id="2021064at2759"/>
<evidence type="ECO:0000256" key="3">
    <source>
        <dbReference type="ARBA" id="ARBA00023125"/>
    </source>
</evidence>
<comment type="subcellular location">
    <subcellularLocation>
        <location evidence="1">Nucleus</location>
    </subcellularLocation>
</comment>
<sequence length="358" mass="40236">MGTFIWPENLSKRLIKELVQGRDMATQLQILLHKPFGEHGSVSAEELTGKILNSFTEILSVVMGYNSSVNSTSNGNISDQFSGGGDQVSRVNPIEEASHCDDRNSEDSGESKKRSLFKDRRGCYKRRNNSQSRTTVLPTIEDGQAWRKYGQKEILNAQYPRAYFRCTRKYDQGCRATRQVQQIQDNPKLYQTTYIGDHTCNIMVKAPQMIKDSDTWKCASNFKVITSDSSRIIPNTSSKAPTILMEQGEVVKEETPISDSLSDSLSLGNTEDLWPPELKDLELSEPSMGLLMSQKIMGSDHNGHDQDVVSIMFSFDHQDRTCTSASTTSHGLDMEVFVDKSIDFGNCDFEFAETEFTL</sequence>
<gene>
    <name evidence="8" type="primary">TorWRKY13</name>
    <name evidence="8" type="ORF">TorRG33x02_319750</name>
</gene>
<evidence type="ECO:0000256" key="5">
    <source>
        <dbReference type="ARBA" id="ARBA00023242"/>
    </source>
</evidence>
<feature type="domain" description="WRKY" evidence="7">
    <location>
        <begin position="135"/>
        <end position="203"/>
    </location>
</feature>
<dbReference type="EMBL" id="JXTC01000514">
    <property type="protein sequence ID" value="PON48597.1"/>
    <property type="molecule type" value="Genomic_DNA"/>
</dbReference>
<keyword evidence="3" id="KW-0238">DNA-binding</keyword>
<dbReference type="InterPro" id="IPR044810">
    <property type="entry name" value="WRKY_plant"/>
</dbReference>
<dbReference type="GO" id="GO:0005634">
    <property type="term" value="C:nucleus"/>
    <property type="evidence" value="ECO:0007669"/>
    <property type="project" value="UniProtKB-SubCell"/>
</dbReference>
<dbReference type="SMART" id="SM00774">
    <property type="entry name" value="WRKY"/>
    <property type="match status" value="1"/>
</dbReference>
<dbReference type="GO" id="GO:0043565">
    <property type="term" value="F:sequence-specific DNA binding"/>
    <property type="evidence" value="ECO:0007669"/>
    <property type="project" value="InterPro"/>
</dbReference>
<dbReference type="InterPro" id="IPR036576">
    <property type="entry name" value="WRKY_dom_sf"/>
</dbReference>
<protein>
    <submittedName>
        <fullName evidence="8">WRKY domain containing protein</fullName>
    </submittedName>
</protein>
<organism evidence="8 9">
    <name type="scientific">Trema orientale</name>
    <name type="common">Charcoal tree</name>
    <name type="synonym">Celtis orientalis</name>
    <dbReference type="NCBI Taxonomy" id="63057"/>
    <lineage>
        <taxon>Eukaryota</taxon>
        <taxon>Viridiplantae</taxon>
        <taxon>Streptophyta</taxon>
        <taxon>Embryophyta</taxon>
        <taxon>Tracheophyta</taxon>
        <taxon>Spermatophyta</taxon>
        <taxon>Magnoliopsida</taxon>
        <taxon>eudicotyledons</taxon>
        <taxon>Gunneridae</taxon>
        <taxon>Pentapetalae</taxon>
        <taxon>rosids</taxon>
        <taxon>fabids</taxon>
        <taxon>Rosales</taxon>
        <taxon>Cannabaceae</taxon>
        <taxon>Trema</taxon>
    </lineage>
</organism>
<evidence type="ECO:0000256" key="1">
    <source>
        <dbReference type="ARBA" id="ARBA00004123"/>
    </source>
</evidence>
<keyword evidence="4" id="KW-0804">Transcription</keyword>
<dbReference type="AlphaFoldDB" id="A0A2P5BII7"/>
<feature type="region of interest" description="Disordered" evidence="6">
    <location>
        <begin position="95"/>
        <end position="134"/>
    </location>
</feature>
<dbReference type="FunCoup" id="A0A2P5BII7">
    <property type="interactions" value="137"/>
</dbReference>
<keyword evidence="5" id="KW-0539">Nucleus</keyword>
<proteinExistence type="predicted"/>
<accession>A0A2P5BII7</accession>
<dbReference type="Gene3D" id="2.20.25.80">
    <property type="entry name" value="WRKY domain"/>
    <property type="match status" value="1"/>
</dbReference>